<accession>A0A3S2WD25</accession>
<gene>
    <name evidence="3" type="ORF">EOD40_10025</name>
</gene>
<dbReference type="AlphaFoldDB" id="A0A3S2WD25"/>
<sequence>MIEYTEGIYTFYVYILTNKNRTVLYTGVTNNLKLRLQQHESKLNPNSFTAKYNSHFLIYFEKFSWIQLAIEREKEIKNLSREKKLNLIKEINPNLDFWNSHFK</sequence>
<proteinExistence type="inferred from homology"/>
<dbReference type="RefSeq" id="WP_128195148.1">
    <property type="nucleotide sequence ID" value="NZ_SACJ01000005.1"/>
</dbReference>
<dbReference type="CDD" id="cd10448">
    <property type="entry name" value="GIY-YIG_unchar_3"/>
    <property type="match status" value="1"/>
</dbReference>
<evidence type="ECO:0000313" key="4">
    <source>
        <dbReference type="Proteomes" id="UP000285211"/>
    </source>
</evidence>
<dbReference type="InterPro" id="IPR000305">
    <property type="entry name" value="GIY-YIG_endonuc"/>
</dbReference>
<comment type="similarity">
    <text evidence="1">Belongs to the UPF0213 family.</text>
</comment>
<reference evidence="3 4" key="1">
    <citation type="submission" date="2019-01" db="EMBL/GenBank/DDBJ databases">
        <authorList>
            <person name="Chen W.-M."/>
        </authorList>
    </citation>
    <scope>NUCLEOTIDE SEQUENCE [LARGE SCALE GENOMIC DNA]</scope>
    <source>
        <strain evidence="3 4">BBQ-12</strain>
    </source>
</reference>
<dbReference type="PANTHER" id="PTHR34477:SF5">
    <property type="entry name" value="BSL5627 PROTEIN"/>
    <property type="match status" value="1"/>
</dbReference>
<evidence type="ECO:0000259" key="2">
    <source>
        <dbReference type="PROSITE" id="PS50164"/>
    </source>
</evidence>
<dbReference type="Pfam" id="PF01541">
    <property type="entry name" value="GIY-YIG"/>
    <property type="match status" value="1"/>
</dbReference>
<dbReference type="Gene3D" id="3.40.1440.10">
    <property type="entry name" value="GIY-YIG endonuclease"/>
    <property type="match status" value="1"/>
</dbReference>
<dbReference type="EMBL" id="SACJ01000005">
    <property type="protein sequence ID" value="RVT75781.1"/>
    <property type="molecule type" value="Genomic_DNA"/>
</dbReference>
<dbReference type="SMART" id="SM00465">
    <property type="entry name" value="GIYc"/>
    <property type="match status" value="1"/>
</dbReference>
<evidence type="ECO:0000313" key="3">
    <source>
        <dbReference type="EMBL" id="RVT75781.1"/>
    </source>
</evidence>
<feature type="domain" description="GIY-YIG" evidence="2">
    <location>
        <begin position="9"/>
        <end position="87"/>
    </location>
</feature>
<keyword evidence="4" id="KW-1185">Reference proteome</keyword>
<name>A0A3S2WD25_9FLAO</name>
<dbReference type="InterPro" id="IPR035901">
    <property type="entry name" value="GIY-YIG_endonuc_sf"/>
</dbReference>
<organism evidence="3 4">
    <name type="scientific">Flavobacterium sufflavum</name>
    <dbReference type="NCBI Taxonomy" id="1921138"/>
    <lineage>
        <taxon>Bacteria</taxon>
        <taxon>Pseudomonadati</taxon>
        <taxon>Bacteroidota</taxon>
        <taxon>Flavobacteriia</taxon>
        <taxon>Flavobacteriales</taxon>
        <taxon>Flavobacteriaceae</taxon>
        <taxon>Flavobacterium</taxon>
    </lineage>
</organism>
<dbReference type="Proteomes" id="UP000285211">
    <property type="component" value="Unassembled WGS sequence"/>
</dbReference>
<dbReference type="SUPFAM" id="SSF82771">
    <property type="entry name" value="GIY-YIG endonuclease"/>
    <property type="match status" value="1"/>
</dbReference>
<dbReference type="InterPro" id="IPR050190">
    <property type="entry name" value="UPF0213_domain"/>
</dbReference>
<comment type="caution">
    <text evidence="3">The sequence shown here is derived from an EMBL/GenBank/DDBJ whole genome shotgun (WGS) entry which is preliminary data.</text>
</comment>
<dbReference type="OrthoDB" id="9807770at2"/>
<dbReference type="PROSITE" id="PS50164">
    <property type="entry name" value="GIY_YIG"/>
    <property type="match status" value="1"/>
</dbReference>
<evidence type="ECO:0000256" key="1">
    <source>
        <dbReference type="ARBA" id="ARBA00007435"/>
    </source>
</evidence>
<dbReference type="PANTHER" id="PTHR34477">
    <property type="entry name" value="UPF0213 PROTEIN YHBQ"/>
    <property type="match status" value="1"/>
</dbReference>
<protein>
    <submittedName>
        <fullName evidence="3">GIY-YIG nuclease family protein</fullName>
    </submittedName>
</protein>